<organism evidence="7 8">
    <name type="scientific">Candidatus Cryosericum terrychapinii</name>
    <dbReference type="NCBI Taxonomy" id="2290919"/>
    <lineage>
        <taxon>Bacteria</taxon>
        <taxon>Pseudomonadati</taxon>
        <taxon>Caldisericota/Cryosericota group</taxon>
        <taxon>Candidatus Cryosericota</taxon>
        <taxon>Candidatus Cryosericia</taxon>
        <taxon>Candidatus Cryosericales</taxon>
        <taxon>Candidatus Cryosericaceae</taxon>
        <taxon>Candidatus Cryosericum</taxon>
    </lineage>
</organism>
<dbReference type="SUPFAM" id="SSF47741">
    <property type="entry name" value="CO dehydrogenase ISP C-domain like"/>
    <property type="match status" value="1"/>
</dbReference>
<dbReference type="Pfam" id="PF00111">
    <property type="entry name" value="Fer2"/>
    <property type="match status" value="1"/>
</dbReference>
<keyword evidence="5" id="KW-0411">Iron-sulfur</keyword>
<keyword evidence="4" id="KW-0408">Iron</keyword>
<dbReference type="GO" id="GO:0051537">
    <property type="term" value="F:2 iron, 2 sulfur cluster binding"/>
    <property type="evidence" value="ECO:0007669"/>
    <property type="project" value="UniProtKB-KW"/>
</dbReference>
<dbReference type="RefSeq" id="WP_119088602.1">
    <property type="nucleotide sequence ID" value="NZ_QXIS01000006.1"/>
</dbReference>
<keyword evidence="8" id="KW-1185">Reference proteome</keyword>
<dbReference type="Gene3D" id="3.10.20.30">
    <property type="match status" value="1"/>
</dbReference>
<dbReference type="PANTHER" id="PTHR44379">
    <property type="entry name" value="OXIDOREDUCTASE WITH IRON-SULFUR SUBUNIT"/>
    <property type="match status" value="1"/>
</dbReference>
<name>A0A398CWX3_9BACT</name>
<dbReference type="EMBL" id="QXIS01000006">
    <property type="protein sequence ID" value="RIE06700.1"/>
    <property type="molecule type" value="Genomic_DNA"/>
</dbReference>
<accession>A0A398CWX3</accession>
<dbReference type="InterPro" id="IPR051452">
    <property type="entry name" value="Diverse_Oxidoreductases"/>
</dbReference>
<dbReference type="GO" id="GO:0016491">
    <property type="term" value="F:oxidoreductase activity"/>
    <property type="evidence" value="ECO:0007669"/>
    <property type="project" value="UniProtKB-KW"/>
</dbReference>
<feature type="domain" description="2Fe-2S ferredoxin-type" evidence="6">
    <location>
        <begin position="5"/>
        <end position="81"/>
    </location>
</feature>
<dbReference type="InterPro" id="IPR012675">
    <property type="entry name" value="Beta-grasp_dom_sf"/>
</dbReference>
<dbReference type="Proteomes" id="UP000266328">
    <property type="component" value="Unassembled WGS sequence"/>
</dbReference>
<dbReference type="GO" id="GO:0046872">
    <property type="term" value="F:metal ion binding"/>
    <property type="evidence" value="ECO:0007669"/>
    <property type="project" value="UniProtKB-KW"/>
</dbReference>
<dbReference type="InterPro" id="IPR002888">
    <property type="entry name" value="2Fe-2S-bd"/>
</dbReference>
<dbReference type="PROSITE" id="PS00197">
    <property type="entry name" value="2FE2S_FER_1"/>
    <property type="match status" value="1"/>
</dbReference>
<dbReference type="FunFam" id="1.10.150.120:FF:000003">
    <property type="entry name" value="Carbon monoxide dehydrogenase, small subunit"/>
    <property type="match status" value="1"/>
</dbReference>
<keyword evidence="3" id="KW-0560">Oxidoreductase</keyword>
<dbReference type="FunFam" id="3.10.20.30:FF:000020">
    <property type="entry name" value="Xanthine dehydrogenase iron-sulfur subunit"/>
    <property type="match status" value="1"/>
</dbReference>
<evidence type="ECO:0000256" key="4">
    <source>
        <dbReference type="ARBA" id="ARBA00023004"/>
    </source>
</evidence>
<reference evidence="7 8" key="1">
    <citation type="submission" date="2018-09" db="EMBL/GenBank/DDBJ databases">
        <title>Discovery and Ecogenomic Context for Candidatus Cryosericales, a Global Caldiserica Order Active in Thawing Permafrost.</title>
        <authorList>
            <person name="Martinez M.A."/>
            <person name="Woodcroft B.J."/>
            <person name="Ignacio Espinoza J.C."/>
            <person name="Zayed A."/>
            <person name="Singleton C.M."/>
            <person name="Boyd J."/>
            <person name="Li Y.-F."/>
            <person name="Purvine S."/>
            <person name="Maughan H."/>
            <person name="Hodgkins S.B."/>
            <person name="Anderson D."/>
            <person name="Sederholm M."/>
            <person name="Temperton B."/>
            <person name="Saleska S.R."/>
            <person name="Tyson G.W."/>
            <person name="Rich V.I."/>
        </authorList>
    </citation>
    <scope>NUCLEOTIDE SEQUENCE [LARGE SCALE GENOMIC DNA]</scope>
    <source>
        <strain evidence="7 8">SMC7</strain>
    </source>
</reference>
<evidence type="ECO:0000256" key="5">
    <source>
        <dbReference type="ARBA" id="ARBA00023014"/>
    </source>
</evidence>
<dbReference type="PANTHER" id="PTHR44379:SF8">
    <property type="entry name" value="XANTHINE DEHYDROGENASE IRON-SULFUR-BINDING SUBUNIT XDHC-RELATED"/>
    <property type="match status" value="1"/>
</dbReference>
<dbReference type="PROSITE" id="PS51085">
    <property type="entry name" value="2FE2S_FER_2"/>
    <property type="match status" value="1"/>
</dbReference>
<sequence>MISEIRVAMKVNGTEYHVTTQTSRTLAEVLREDLGLLGTKIGCNKGECGACTVIMNGRSVTSCLVLAVQAEGAIITTIEGLAEGGKPSPLEQAFVEEGAVQCGFCTPGMVMSAEALLALNPHPSEAEIETALEGNLCRCTGYRKIVAAVQKASRGRE</sequence>
<keyword evidence="1" id="KW-0001">2Fe-2S</keyword>
<dbReference type="InterPro" id="IPR036884">
    <property type="entry name" value="2Fe-2S-bd_dom_sf"/>
</dbReference>
<evidence type="ECO:0000256" key="1">
    <source>
        <dbReference type="ARBA" id="ARBA00022714"/>
    </source>
</evidence>
<evidence type="ECO:0000259" key="6">
    <source>
        <dbReference type="PROSITE" id="PS51085"/>
    </source>
</evidence>
<dbReference type="InterPro" id="IPR006058">
    <property type="entry name" value="2Fe2S_fd_BS"/>
</dbReference>
<proteinExistence type="predicted"/>
<gene>
    <name evidence="7" type="ORF">SMC7_01450</name>
</gene>
<dbReference type="Pfam" id="PF01799">
    <property type="entry name" value="Fer2_2"/>
    <property type="match status" value="1"/>
</dbReference>
<protein>
    <submittedName>
        <fullName evidence="7">(2Fe-2S)-binding protein</fullName>
    </submittedName>
</protein>
<evidence type="ECO:0000313" key="7">
    <source>
        <dbReference type="EMBL" id="RIE06700.1"/>
    </source>
</evidence>
<dbReference type="AlphaFoldDB" id="A0A398CWX3"/>
<dbReference type="Gene3D" id="1.10.150.120">
    <property type="entry name" value="[2Fe-2S]-binding domain"/>
    <property type="match status" value="1"/>
</dbReference>
<comment type="caution">
    <text evidence="7">The sequence shown here is derived from an EMBL/GenBank/DDBJ whole genome shotgun (WGS) entry which is preliminary data.</text>
</comment>
<evidence type="ECO:0000256" key="3">
    <source>
        <dbReference type="ARBA" id="ARBA00023002"/>
    </source>
</evidence>
<dbReference type="InterPro" id="IPR036010">
    <property type="entry name" value="2Fe-2S_ferredoxin-like_sf"/>
</dbReference>
<dbReference type="OrthoDB" id="9796880at2"/>
<dbReference type="SUPFAM" id="SSF54292">
    <property type="entry name" value="2Fe-2S ferredoxin-like"/>
    <property type="match status" value="1"/>
</dbReference>
<evidence type="ECO:0000256" key="2">
    <source>
        <dbReference type="ARBA" id="ARBA00022723"/>
    </source>
</evidence>
<keyword evidence="2" id="KW-0479">Metal-binding</keyword>
<evidence type="ECO:0000313" key="8">
    <source>
        <dbReference type="Proteomes" id="UP000266328"/>
    </source>
</evidence>
<dbReference type="InterPro" id="IPR001041">
    <property type="entry name" value="2Fe-2S_ferredoxin-type"/>
</dbReference>